<feature type="region of interest" description="Disordered" evidence="1">
    <location>
        <begin position="141"/>
        <end position="188"/>
    </location>
</feature>
<dbReference type="AlphaFoldDB" id="A0A5J9VUI9"/>
<feature type="region of interest" description="Disordered" evidence="1">
    <location>
        <begin position="86"/>
        <end position="111"/>
    </location>
</feature>
<dbReference type="Gene3D" id="3.30.70.330">
    <property type="match status" value="1"/>
</dbReference>
<organism evidence="2 3">
    <name type="scientific">Eragrostis curvula</name>
    <name type="common">weeping love grass</name>
    <dbReference type="NCBI Taxonomy" id="38414"/>
    <lineage>
        <taxon>Eukaryota</taxon>
        <taxon>Viridiplantae</taxon>
        <taxon>Streptophyta</taxon>
        <taxon>Embryophyta</taxon>
        <taxon>Tracheophyta</taxon>
        <taxon>Spermatophyta</taxon>
        <taxon>Magnoliopsida</taxon>
        <taxon>Liliopsida</taxon>
        <taxon>Poales</taxon>
        <taxon>Poaceae</taxon>
        <taxon>PACMAD clade</taxon>
        <taxon>Chloridoideae</taxon>
        <taxon>Eragrostideae</taxon>
        <taxon>Eragrostidinae</taxon>
        <taxon>Eragrostis</taxon>
    </lineage>
</organism>
<protein>
    <submittedName>
        <fullName evidence="2">Uncharacterized protein</fullName>
    </submittedName>
</protein>
<feature type="region of interest" description="Disordered" evidence="1">
    <location>
        <begin position="1"/>
        <end position="30"/>
    </location>
</feature>
<sequence length="262" mass="28780">MASSASSRQGSRGGSGAAAPARDDGGLFDPKLTVMPAAELMEHLSRHRNSQQAFVAVGRVLADRERRLADAEARFRAANEILCERRRGGRGPPRRDPPYRGHGAQGQRRRVRAPAVVGFRRLWIPLQCLWIPLPAAASEQDFEHGHHGSGKRKDAGASSSGAAGRSSTTTTNLEVTPQEGGHDDNKVIRPTTMILRHMFTPAELRADDEILPELEADVSDECFKFGPVDNVKICGNHPQGVIGDIQKPERCCQMHRKDEWKM</sequence>
<dbReference type="OrthoDB" id="1855650at2759"/>
<dbReference type="GO" id="GO:0005684">
    <property type="term" value="C:U2-type spliceosomal complex"/>
    <property type="evidence" value="ECO:0007669"/>
    <property type="project" value="TreeGrafter"/>
</dbReference>
<feature type="non-terminal residue" evidence="2">
    <location>
        <position position="1"/>
    </location>
</feature>
<evidence type="ECO:0000256" key="1">
    <source>
        <dbReference type="SAM" id="MobiDB-lite"/>
    </source>
</evidence>
<feature type="compositionally biased region" description="Low complexity" evidence="1">
    <location>
        <begin position="156"/>
        <end position="171"/>
    </location>
</feature>
<comment type="caution">
    <text evidence="2">The sequence shown here is derived from an EMBL/GenBank/DDBJ whole genome shotgun (WGS) entry which is preliminary data.</text>
</comment>
<dbReference type="Gramene" id="TVU39311">
    <property type="protein sequence ID" value="TVU39311"/>
    <property type="gene ID" value="EJB05_12724"/>
</dbReference>
<dbReference type="PANTHER" id="PTHR15608:SF0">
    <property type="entry name" value="HIV TAT-SPECIFIC FACTOR 1"/>
    <property type="match status" value="1"/>
</dbReference>
<gene>
    <name evidence="2" type="ORF">EJB05_12724</name>
</gene>
<reference evidence="2 3" key="1">
    <citation type="journal article" date="2019" name="Sci. Rep.">
        <title>A high-quality genome of Eragrostis curvula grass provides insights into Poaceae evolution and supports new strategies to enhance forage quality.</title>
        <authorList>
            <person name="Carballo J."/>
            <person name="Santos B.A.C.M."/>
            <person name="Zappacosta D."/>
            <person name="Garbus I."/>
            <person name="Selva J.P."/>
            <person name="Gallo C.A."/>
            <person name="Diaz A."/>
            <person name="Albertini E."/>
            <person name="Caccamo M."/>
            <person name="Echenique V."/>
        </authorList>
    </citation>
    <scope>NUCLEOTIDE SEQUENCE [LARGE SCALE GENOMIC DNA]</scope>
    <source>
        <strain evidence="3">cv. Victoria</strain>
        <tissue evidence="2">Leaf</tissue>
    </source>
</reference>
<dbReference type="InterPro" id="IPR034393">
    <property type="entry name" value="TatSF1-like"/>
</dbReference>
<proteinExistence type="predicted"/>
<keyword evidence="3" id="KW-1185">Reference proteome</keyword>
<dbReference type="EMBL" id="RWGY01000007">
    <property type="protein sequence ID" value="TVU39311.1"/>
    <property type="molecule type" value="Genomic_DNA"/>
</dbReference>
<name>A0A5J9VUI9_9POAL</name>
<dbReference type="GO" id="GO:0005686">
    <property type="term" value="C:U2 snRNP"/>
    <property type="evidence" value="ECO:0007669"/>
    <property type="project" value="TreeGrafter"/>
</dbReference>
<dbReference type="GO" id="GO:0003723">
    <property type="term" value="F:RNA binding"/>
    <property type="evidence" value="ECO:0007669"/>
    <property type="project" value="TreeGrafter"/>
</dbReference>
<accession>A0A5J9VUI9</accession>
<feature type="non-terminal residue" evidence="2">
    <location>
        <position position="262"/>
    </location>
</feature>
<feature type="compositionally biased region" description="Low complexity" evidence="1">
    <location>
        <begin position="1"/>
        <end position="10"/>
    </location>
</feature>
<evidence type="ECO:0000313" key="3">
    <source>
        <dbReference type="Proteomes" id="UP000324897"/>
    </source>
</evidence>
<evidence type="ECO:0000313" key="2">
    <source>
        <dbReference type="EMBL" id="TVU39311.1"/>
    </source>
</evidence>
<dbReference type="Proteomes" id="UP000324897">
    <property type="component" value="Chromosome 4"/>
</dbReference>
<dbReference type="InterPro" id="IPR012677">
    <property type="entry name" value="Nucleotide-bd_a/b_plait_sf"/>
</dbReference>
<feature type="compositionally biased region" description="Basic and acidic residues" evidence="1">
    <location>
        <begin position="141"/>
        <end position="155"/>
    </location>
</feature>
<dbReference type="PANTHER" id="PTHR15608">
    <property type="entry name" value="SPLICING FACTOR U2AF-ASSOCIATED PROTEIN 2"/>
    <property type="match status" value="1"/>
</dbReference>